<keyword evidence="5" id="KW-0805">Transcription regulation</keyword>
<evidence type="ECO:0000256" key="8">
    <source>
        <dbReference type="ARBA" id="ARBA00038158"/>
    </source>
</evidence>
<sequence>MGGAAGLPLALMPARLLVVAAPASHTTRLPHSLDDDDDNKVTRHWTCSRREAALSDLNKTAALAPMVTMASNGLPVPAQNSNYMENGRWYHGYRRGLYMYPCDEAEKDRMDIYHQFFAVARRGQLHQAPVPTQPNVQPRILDVGCGTGIWAIDMADKYLNAEVLGLDLVNIQPEKYAARPSLVRPDTDCSPRRIPPNLRFRVPRDYESPWTLGEDSWDLIHLRMACGSVTSWPELYQKIFSHLKPGTGWIEHIEIDMEPRCDDHTLPPDSMLTKWYGWLADATHRVSRPIAYEHRTRQLLQQAGFIDIQETVIRVPYNTWPNDPHQKDIGRWYNLGLTEGLEALTIAPLTRVYQWDLNAHVRPVLESVRREICNRKIHAYNNVHIWTARRPQQ</sequence>
<proteinExistence type="inferred from homology"/>
<dbReference type="GO" id="GO:0008168">
    <property type="term" value="F:methyltransferase activity"/>
    <property type="evidence" value="ECO:0007669"/>
    <property type="project" value="UniProtKB-KW"/>
</dbReference>
<keyword evidence="2 11" id="KW-0489">Methyltransferase</keyword>
<evidence type="ECO:0000313" key="11">
    <source>
        <dbReference type="EMBL" id="BAP58882.1"/>
    </source>
</evidence>
<keyword evidence="10" id="KW-0732">Signal</keyword>
<dbReference type="AlphaFoldDB" id="A0A090AR72"/>
<comment type="similarity">
    <text evidence="8">Belongs to the methyltransferase superfamily. LaeA methyltransferase family.</text>
</comment>
<dbReference type="VEuPathDB" id="FungiDB:CC77DRAFT_946668"/>
<feature type="signal peptide" evidence="10">
    <location>
        <begin position="1"/>
        <end position="20"/>
    </location>
</feature>
<dbReference type="Pfam" id="PF13489">
    <property type="entry name" value="Methyltransf_23"/>
    <property type="match status" value="1"/>
</dbReference>
<dbReference type="GO" id="GO:0032259">
    <property type="term" value="P:methylation"/>
    <property type="evidence" value="ECO:0007669"/>
    <property type="project" value="UniProtKB-KW"/>
</dbReference>
<evidence type="ECO:0000256" key="3">
    <source>
        <dbReference type="ARBA" id="ARBA00022679"/>
    </source>
</evidence>
<evidence type="ECO:0000256" key="1">
    <source>
        <dbReference type="ARBA" id="ARBA00004123"/>
    </source>
</evidence>
<dbReference type="PANTHER" id="PTHR43591">
    <property type="entry name" value="METHYLTRANSFERASE"/>
    <property type="match status" value="1"/>
</dbReference>
<organism evidence="11">
    <name type="scientific">Alternaria alternata</name>
    <name type="common">Alternaria rot fungus</name>
    <name type="synonym">Torula alternata</name>
    <dbReference type="NCBI Taxonomy" id="5599"/>
    <lineage>
        <taxon>Eukaryota</taxon>
        <taxon>Fungi</taxon>
        <taxon>Dikarya</taxon>
        <taxon>Ascomycota</taxon>
        <taxon>Pezizomycotina</taxon>
        <taxon>Dothideomycetes</taxon>
        <taxon>Pleosporomycetidae</taxon>
        <taxon>Pleosporales</taxon>
        <taxon>Pleosporineae</taxon>
        <taxon>Pleosporaceae</taxon>
        <taxon>Alternaria</taxon>
        <taxon>Alternaria sect. Alternaria</taxon>
        <taxon>Alternaria alternata complex</taxon>
    </lineage>
</organism>
<reference evidence="11" key="1">
    <citation type="journal article" date="2016" name="J. Gen. Plant Pathol.">
        <title>The global regulator LaeA controls biosynthesis of host-specific toxins, pathogenicity and development of Alternaria alternata pathotypes.</title>
        <authorList>
            <person name="Takao K."/>
            <person name="Akagi Y."/>
            <person name="Tsuge T."/>
            <person name="Harimoto Y."/>
            <person name="Yamamoto M."/>
            <person name="Kodama M."/>
        </authorList>
    </citation>
    <scope>NUCLEOTIDE SEQUENCE</scope>
    <source>
        <strain evidence="11">NAF8</strain>
    </source>
</reference>
<protein>
    <submittedName>
        <fullName evidence="11">Methyltransferase</fullName>
    </submittedName>
</protein>
<dbReference type="PANTHER" id="PTHR43591:SF30">
    <property type="entry name" value="PROTEIN-METHIONINE METHYLTRANSFERASE LAEA"/>
    <property type="match status" value="1"/>
</dbReference>
<dbReference type="EMBL" id="LC002820">
    <property type="protein sequence ID" value="BAP58882.1"/>
    <property type="molecule type" value="Genomic_DNA"/>
</dbReference>
<accession>A0A090AR72</accession>
<evidence type="ECO:0000256" key="2">
    <source>
        <dbReference type="ARBA" id="ARBA00022603"/>
    </source>
</evidence>
<comment type="subcellular location">
    <subcellularLocation>
        <location evidence="1">Nucleus</location>
    </subcellularLocation>
</comment>
<evidence type="ECO:0000256" key="10">
    <source>
        <dbReference type="SAM" id="SignalP"/>
    </source>
</evidence>
<evidence type="ECO:0000256" key="7">
    <source>
        <dbReference type="ARBA" id="ARBA00023242"/>
    </source>
</evidence>
<evidence type="ECO:0000256" key="5">
    <source>
        <dbReference type="ARBA" id="ARBA00023015"/>
    </source>
</evidence>
<feature type="chain" id="PRO_5001852895" evidence="10">
    <location>
        <begin position="21"/>
        <end position="393"/>
    </location>
</feature>
<dbReference type="Gene3D" id="3.40.50.150">
    <property type="entry name" value="Vaccinia Virus protein VP39"/>
    <property type="match status" value="1"/>
</dbReference>
<dbReference type="GO" id="GO:0005634">
    <property type="term" value="C:nucleus"/>
    <property type="evidence" value="ECO:0007669"/>
    <property type="project" value="UniProtKB-SubCell"/>
</dbReference>
<keyword evidence="6" id="KW-0804">Transcription</keyword>
<keyword evidence="7" id="KW-0539">Nucleus</keyword>
<dbReference type="InterPro" id="IPR029063">
    <property type="entry name" value="SAM-dependent_MTases_sf"/>
</dbReference>
<dbReference type="SUPFAM" id="SSF53335">
    <property type="entry name" value="S-adenosyl-L-methionine-dependent methyltransferases"/>
    <property type="match status" value="1"/>
</dbReference>
<evidence type="ECO:0000256" key="4">
    <source>
        <dbReference type="ARBA" id="ARBA00022691"/>
    </source>
</evidence>
<keyword evidence="3 11" id="KW-0808">Transferase</keyword>
<evidence type="ECO:0000256" key="9">
    <source>
        <dbReference type="ARBA" id="ARBA00047870"/>
    </source>
</evidence>
<evidence type="ECO:0000256" key="6">
    <source>
        <dbReference type="ARBA" id="ARBA00023163"/>
    </source>
</evidence>
<gene>
    <name evidence="11" type="primary">AsLAE1</name>
</gene>
<dbReference type="CDD" id="cd02440">
    <property type="entry name" value="AdoMet_MTases"/>
    <property type="match status" value="1"/>
</dbReference>
<comment type="catalytic activity">
    <reaction evidence="9">
        <text>L-methionyl-[protein] + S-adenosyl-L-methionine = S-methyl-L-methionyl-[protein] + S-adenosyl-L-homocysteine</text>
        <dbReference type="Rhea" id="RHEA:60560"/>
        <dbReference type="Rhea" id="RHEA-COMP:12313"/>
        <dbReference type="Rhea" id="RHEA-COMP:15592"/>
        <dbReference type="ChEBI" id="CHEBI:16044"/>
        <dbReference type="ChEBI" id="CHEBI:57856"/>
        <dbReference type="ChEBI" id="CHEBI:59789"/>
        <dbReference type="ChEBI" id="CHEBI:142742"/>
    </reaction>
    <physiologicalReaction direction="left-to-right" evidence="9">
        <dbReference type="Rhea" id="RHEA:60561"/>
    </physiologicalReaction>
</comment>
<name>A0A090AR72_ALTAL</name>
<keyword evidence="4" id="KW-0949">S-adenosyl-L-methionine</keyword>